<protein>
    <submittedName>
        <fullName evidence="1">Uncharacterized protein</fullName>
    </submittedName>
</protein>
<dbReference type="OrthoDB" id="10054888at2759"/>
<reference evidence="1" key="1">
    <citation type="submission" date="2020-07" db="EMBL/GenBank/DDBJ databases">
        <title>The High-quality genome of the commercially important snow crab, Chionoecetes opilio.</title>
        <authorList>
            <person name="Jeong J.-H."/>
            <person name="Ryu S."/>
        </authorList>
    </citation>
    <scope>NUCLEOTIDE SEQUENCE</scope>
    <source>
        <strain evidence="1">MADBK_172401_WGS</strain>
        <tissue evidence="1">Digestive gland</tissue>
    </source>
</reference>
<keyword evidence="2" id="KW-1185">Reference proteome</keyword>
<proteinExistence type="predicted"/>
<evidence type="ECO:0000313" key="2">
    <source>
        <dbReference type="Proteomes" id="UP000770661"/>
    </source>
</evidence>
<dbReference type="Proteomes" id="UP000770661">
    <property type="component" value="Unassembled WGS sequence"/>
</dbReference>
<dbReference type="AlphaFoldDB" id="A0A8J5CPB0"/>
<dbReference type="EMBL" id="JACEEZ010018976">
    <property type="protein sequence ID" value="KAG0716281.1"/>
    <property type="molecule type" value="Genomic_DNA"/>
</dbReference>
<organism evidence="1 2">
    <name type="scientific">Chionoecetes opilio</name>
    <name type="common">Atlantic snow crab</name>
    <name type="synonym">Cancer opilio</name>
    <dbReference type="NCBI Taxonomy" id="41210"/>
    <lineage>
        <taxon>Eukaryota</taxon>
        <taxon>Metazoa</taxon>
        <taxon>Ecdysozoa</taxon>
        <taxon>Arthropoda</taxon>
        <taxon>Crustacea</taxon>
        <taxon>Multicrustacea</taxon>
        <taxon>Malacostraca</taxon>
        <taxon>Eumalacostraca</taxon>
        <taxon>Eucarida</taxon>
        <taxon>Decapoda</taxon>
        <taxon>Pleocyemata</taxon>
        <taxon>Brachyura</taxon>
        <taxon>Eubrachyura</taxon>
        <taxon>Majoidea</taxon>
        <taxon>Majidae</taxon>
        <taxon>Chionoecetes</taxon>
    </lineage>
</organism>
<accession>A0A8J5CPB0</accession>
<comment type="caution">
    <text evidence="1">The sequence shown here is derived from an EMBL/GenBank/DDBJ whole genome shotgun (WGS) entry which is preliminary data.</text>
</comment>
<sequence>MSLKTEILAKCDERNDDWAAQVRIRVSGAISDLHAADARYHVACRTNFMSSRSTSAAVKEAQADKPELDKGLQVVISILKEDMSHIWNSVDLFNLYIENEGNALSRRQLIAELSAHFGKDLVVLSSPGIASILAFQSKAADVLRIIPDAEDDDTGIAIHKARKKICKEQQEQSIQCLKKAEMPREIDYELEIVRYNGPKKPNLPAEFVKPSLRLLAHKVVSQRRANETDFDFLADKVKFDNCPEFNGTIPVCVVSKVSPLNQKLKRCIYH</sequence>
<evidence type="ECO:0000313" key="1">
    <source>
        <dbReference type="EMBL" id="KAG0716281.1"/>
    </source>
</evidence>
<name>A0A8J5CPB0_CHIOP</name>
<gene>
    <name evidence="1" type="ORF">GWK47_010072</name>
</gene>